<feature type="transmembrane region" description="Helical" evidence="7">
    <location>
        <begin position="271"/>
        <end position="291"/>
    </location>
</feature>
<dbReference type="Gene3D" id="1.10.3720.10">
    <property type="entry name" value="MetI-like"/>
    <property type="match status" value="1"/>
</dbReference>
<dbReference type="PROSITE" id="PS50928">
    <property type="entry name" value="ABC_TM1"/>
    <property type="match status" value="1"/>
</dbReference>
<evidence type="ECO:0000256" key="4">
    <source>
        <dbReference type="ARBA" id="ARBA00022692"/>
    </source>
</evidence>
<keyword evidence="9" id="KW-1185">Reference proteome</keyword>
<dbReference type="Proteomes" id="UP000275368">
    <property type="component" value="Chromosome"/>
</dbReference>
<comment type="subcellular location">
    <subcellularLocation>
        <location evidence="1 7">Cell membrane</location>
        <topology evidence="1 7">Multi-pass membrane protein</topology>
    </subcellularLocation>
</comment>
<dbReference type="AlphaFoldDB" id="A0A3G9J7A1"/>
<evidence type="ECO:0000256" key="2">
    <source>
        <dbReference type="ARBA" id="ARBA00022448"/>
    </source>
</evidence>
<dbReference type="InterPro" id="IPR000515">
    <property type="entry name" value="MetI-like"/>
</dbReference>
<evidence type="ECO:0000256" key="5">
    <source>
        <dbReference type="ARBA" id="ARBA00022989"/>
    </source>
</evidence>
<keyword evidence="6 7" id="KW-0472">Membrane</keyword>
<dbReference type="InterPro" id="IPR050809">
    <property type="entry name" value="UgpAE/MalFG_permease"/>
</dbReference>
<evidence type="ECO:0000313" key="9">
    <source>
        <dbReference type="Proteomes" id="UP000275368"/>
    </source>
</evidence>
<proteinExistence type="inferred from homology"/>
<organism evidence="8 9">
    <name type="scientific">Paenibacillus baekrokdamisoli</name>
    <dbReference type="NCBI Taxonomy" id="1712516"/>
    <lineage>
        <taxon>Bacteria</taxon>
        <taxon>Bacillati</taxon>
        <taxon>Bacillota</taxon>
        <taxon>Bacilli</taxon>
        <taxon>Bacillales</taxon>
        <taxon>Paenibacillaceae</taxon>
        <taxon>Paenibacillus</taxon>
    </lineage>
</organism>
<keyword evidence="2 7" id="KW-0813">Transport</keyword>
<dbReference type="OrthoDB" id="9788108at2"/>
<dbReference type="SUPFAM" id="SSF161098">
    <property type="entry name" value="MetI-like"/>
    <property type="match status" value="1"/>
</dbReference>
<feature type="transmembrane region" description="Helical" evidence="7">
    <location>
        <begin position="116"/>
        <end position="133"/>
    </location>
</feature>
<name>A0A3G9J7A1_9BACL</name>
<dbReference type="GO" id="GO:0005886">
    <property type="term" value="C:plasma membrane"/>
    <property type="evidence" value="ECO:0007669"/>
    <property type="project" value="UniProtKB-SubCell"/>
</dbReference>
<keyword evidence="4 7" id="KW-0812">Transmembrane</keyword>
<dbReference type="KEGG" id="pbk:Back11_55500"/>
<accession>A0A3G9J7A1</accession>
<evidence type="ECO:0000313" key="8">
    <source>
        <dbReference type="EMBL" id="BBH24205.1"/>
    </source>
</evidence>
<dbReference type="GO" id="GO:0055085">
    <property type="term" value="P:transmembrane transport"/>
    <property type="evidence" value="ECO:0007669"/>
    <property type="project" value="InterPro"/>
</dbReference>
<dbReference type="Pfam" id="PF00528">
    <property type="entry name" value="BPD_transp_1"/>
    <property type="match status" value="1"/>
</dbReference>
<gene>
    <name evidence="8" type="ORF">Back11_55500</name>
</gene>
<feature type="transmembrane region" description="Helical" evidence="7">
    <location>
        <begin position="16"/>
        <end position="34"/>
    </location>
</feature>
<comment type="similarity">
    <text evidence="7">Belongs to the binding-protein-dependent transport system permease family.</text>
</comment>
<evidence type="ECO:0000256" key="6">
    <source>
        <dbReference type="ARBA" id="ARBA00023136"/>
    </source>
</evidence>
<keyword evidence="3" id="KW-1003">Cell membrane</keyword>
<keyword evidence="5 7" id="KW-1133">Transmembrane helix</keyword>
<evidence type="ECO:0000256" key="1">
    <source>
        <dbReference type="ARBA" id="ARBA00004651"/>
    </source>
</evidence>
<dbReference type="InterPro" id="IPR035906">
    <property type="entry name" value="MetI-like_sf"/>
</dbReference>
<reference evidence="8 9" key="1">
    <citation type="submission" date="2018-11" db="EMBL/GenBank/DDBJ databases">
        <title>Complete genome sequence of Paenibacillus baekrokdamisoli strain KCTC 33723.</title>
        <authorList>
            <person name="Kang S.W."/>
            <person name="Lee K.C."/>
            <person name="Kim K.K."/>
            <person name="Kim J.S."/>
            <person name="Kim D.S."/>
            <person name="Ko S.H."/>
            <person name="Yang S.H."/>
            <person name="Lee J.S."/>
        </authorList>
    </citation>
    <scope>NUCLEOTIDE SEQUENCE [LARGE SCALE GENOMIC DNA]</scope>
    <source>
        <strain evidence="8 9">KCTC 33723</strain>
    </source>
</reference>
<evidence type="ECO:0000256" key="3">
    <source>
        <dbReference type="ARBA" id="ARBA00022475"/>
    </source>
</evidence>
<dbReference type="PANTHER" id="PTHR43227">
    <property type="entry name" value="BLL4140 PROTEIN"/>
    <property type="match status" value="1"/>
</dbReference>
<dbReference type="EMBL" id="AP019308">
    <property type="protein sequence ID" value="BBH24205.1"/>
    <property type="molecule type" value="Genomic_DNA"/>
</dbReference>
<evidence type="ECO:0000256" key="7">
    <source>
        <dbReference type="RuleBase" id="RU363032"/>
    </source>
</evidence>
<dbReference type="RefSeq" id="WP_125664260.1">
    <property type="nucleotide sequence ID" value="NZ_AP019308.1"/>
</dbReference>
<dbReference type="PANTHER" id="PTHR43227:SF3">
    <property type="entry name" value="BINDING-PROTEIN-DEPENDENT TRANSPORT SYSTEMS INNER MEMBRANE COMPONENT"/>
    <property type="match status" value="1"/>
</dbReference>
<dbReference type="CDD" id="cd06261">
    <property type="entry name" value="TM_PBP2"/>
    <property type="match status" value="1"/>
</dbReference>
<sequence length="300" mass="34013">MIRRLQMMSYPKKKQLYGFLFVLPWVLGFVLFFAKPLLVSLRYSFQNLELTPNGLKGSFIGWDNYNYAVFKDPAFIRQAADSFVNILYGVPLILIYSLFVSVLLKNKFRGRGIMRAISFLPVIIASGVLMQILKEDVFSQGMRGGVESVYLFGGAGINNVLIELGFGPKMIEIVSNVIARIFDLTWRSGVQVLLFLAGLHAIPGYLYEASSIEGARPWEQFWKITLPMLTPMMLLNTVYTIIDTFTDYGNGVILMIYNTAFSQVRFGYSSALAWLYCLAIALFLGLAYLLLKKRIVYLQD</sequence>
<protein>
    <submittedName>
        <fullName evidence="8">Lactose ABC transporter permease</fullName>
    </submittedName>
</protein>
<feature type="transmembrane region" description="Helical" evidence="7">
    <location>
        <begin position="86"/>
        <end position="104"/>
    </location>
</feature>